<name>A0A517YAE6_9BACT</name>
<evidence type="ECO:0000313" key="2">
    <source>
        <dbReference type="EMBL" id="QDU27205.1"/>
    </source>
</evidence>
<evidence type="ECO:0000256" key="1">
    <source>
        <dbReference type="ARBA" id="ARBA00006018"/>
    </source>
</evidence>
<dbReference type="PROSITE" id="PS01097">
    <property type="entry name" value="HUPF_HYPC"/>
    <property type="match status" value="1"/>
</dbReference>
<dbReference type="KEGG" id="aagg:ETAA8_22900"/>
<comment type="similarity">
    <text evidence="1">Belongs to the HupF/HypC family.</text>
</comment>
<dbReference type="EMBL" id="CP036274">
    <property type="protein sequence ID" value="QDU27205.1"/>
    <property type="molecule type" value="Genomic_DNA"/>
</dbReference>
<dbReference type="OrthoDB" id="9806017at2"/>
<dbReference type="InterPro" id="IPR019812">
    <property type="entry name" value="Hydgase_assmbl_chp_CS"/>
</dbReference>
<keyword evidence="3" id="KW-1185">Reference proteome</keyword>
<accession>A0A517YAE6</accession>
<organism evidence="2 3">
    <name type="scientific">Anatilimnocola aggregata</name>
    <dbReference type="NCBI Taxonomy" id="2528021"/>
    <lineage>
        <taxon>Bacteria</taxon>
        <taxon>Pseudomonadati</taxon>
        <taxon>Planctomycetota</taxon>
        <taxon>Planctomycetia</taxon>
        <taxon>Pirellulales</taxon>
        <taxon>Pirellulaceae</taxon>
        <taxon>Anatilimnocola</taxon>
    </lineage>
</organism>
<dbReference type="Pfam" id="PF01455">
    <property type="entry name" value="HupF_HypC"/>
    <property type="match status" value="1"/>
</dbReference>
<dbReference type="PRINTS" id="PR00445">
    <property type="entry name" value="HUPFHYPC"/>
</dbReference>
<dbReference type="GO" id="GO:0051604">
    <property type="term" value="P:protein maturation"/>
    <property type="evidence" value="ECO:0007669"/>
    <property type="project" value="TreeGrafter"/>
</dbReference>
<protein>
    <submittedName>
        <fullName evidence="2">Hydrogenase isoenzymes formation protein HypC</fullName>
    </submittedName>
</protein>
<evidence type="ECO:0000313" key="3">
    <source>
        <dbReference type="Proteomes" id="UP000315017"/>
    </source>
</evidence>
<reference evidence="2 3" key="1">
    <citation type="submission" date="2019-02" db="EMBL/GenBank/DDBJ databases">
        <title>Deep-cultivation of Planctomycetes and their phenomic and genomic characterization uncovers novel biology.</title>
        <authorList>
            <person name="Wiegand S."/>
            <person name="Jogler M."/>
            <person name="Boedeker C."/>
            <person name="Pinto D."/>
            <person name="Vollmers J."/>
            <person name="Rivas-Marin E."/>
            <person name="Kohn T."/>
            <person name="Peeters S.H."/>
            <person name="Heuer A."/>
            <person name="Rast P."/>
            <person name="Oberbeckmann S."/>
            <person name="Bunk B."/>
            <person name="Jeske O."/>
            <person name="Meyerdierks A."/>
            <person name="Storesund J.E."/>
            <person name="Kallscheuer N."/>
            <person name="Luecker S."/>
            <person name="Lage O.M."/>
            <person name="Pohl T."/>
            <person name="Merkel B.J."/>
            <person name="Hornburger P."/>
            <person name="Mueller R.-W."/>
            <person name="Bruemmer F."/>
            <person name="Labrenz M."/>
            <person name="Spormann A.M."/>
            <person name="Op den Camp H."/>
            <person name="Overmann J."/>
            <person name="Amann R."/>
            <person name="Jetten M.S.M."/>
            <person name="Mascher T."/>
            <person name="Medema M.H."/>
            <person name="Devos D.P."/>
            <person name="Kaster A.-K."/>
            <person name="Ovreas L."/>
            <person name="Rohde M."/>
            <person name="Galperin M.Y."/>
            <person name="Jogler C."/>
        </authorList>
    </citation>
    <scope>NUCLEOTIDE SEQUENCE [LARGE SCALE GENOMIC DNA]</scope>
    <source>
        <strain evidence="2 3">ETA_A8</strain>
    </source>
</reference>
<dbReference type="InterPro" id="IPR001109">
    <property type="entry name" value="Hydrogenase_HupF/HypC"/>
</dbReference>
<dbReference type="AlphaFoldDB" id="A0A517YAE6"/>
<dbReference type="PANTHER" id="PTHR35177">
    <property type="entry name" value="HYDROGENASE MATURATION FACTOR HYBG"/>
    <property type="match status" value="1"/>
</dbReference>
<dbReference type="GO" id="GO:1902670">
    <property type="term" value="F:carbon dioxide binding"/>
    <property type="evidence" value="ECO:0007669"/>
    <property type="project" value="TreeGrafter"/>
</dbReference>
<dbReference type="SUPFAM" id="SSF159127">
    <property type="entry name" value="HupF/HypC-like"/>
    <property type="match status" value="1"/>
</dbReference>
<sequence length="86" mass="9376">MCLGVPGKVVRWIERSGPLARADVEFAGIRRVCHLALVPEVEEGQFVLIHAGIGIGRIDEAEAQRLIVDLARLADGADWSRTGDRT</sequence>
<dbReference type="Proteomes" id="UP000315017">
    <property type="component" value="Chromosome"/>
</dbReference>
<dbReference type="NCBIfam" id="TIGR00074">
    <property type="entry name" value="hypC_hupF"/>
    <property type="match status" value="1"/>
</dbReference>
<dbReference type="Gene3D" id="2.30.30.140">
    <property type="match status" value="1"/>
</dbReference>
<proteinExistence type="inferred from homology"/>
<dbReference type="GO" id="GO:0005506">
    <property type="term" value="F:iron ion binding"/>
    <property type="evidence" value="ECO:0007669"/>
    <property type="project" value="TreeGrafter"/>
</dbReference>
<dbReference type="RefSeq" id="WP_145088071.1">
    <property type="nucleotide sequence ID" value="NZ_CP036274.1"/>
</dbReference>
<dbReference type="PANTHER" id="PTHR35177:SF2">
    <property type="entry name" value="HYDROGENASE MATURATION FACTOR HYBG"/>
    <property type="match status" value="1"/>
</dbReference>
<gene>
    <name evidence="2" type="primary">hypC</name>
    <name evidence="2" type="ORF">ETAA8_22900</name>
</gene>